<protein>
    <submittedName>
        <fullName evidence="1">4247_t:CDS:1</fullName>
    </submittedName>
</protein>
<evidence type="ECO:0000313" key="1">
    <source>
        <dbReference type="EMBL" id="CAG8802747.1"/>
    </source>
</evidence>
<feature type="non-terminal residue" evidence="1">
    <location>
        <position position="63"/>
    </location>
</feature>
<name>A0A9N9PC36_9GLOM</name>
<gene>
    <name evidence="1" type="ORF">DERYTH_LOCUS23747</name>
</gene>
<proteinExistence type="predicted"/>
<dbReference type="EMBL" id="CAJVPY010037256">
    <property type="protein sequence ID" value="CAG8802747.1"/>
    <property type="molecule type" value="Genomic_DNA"/>
</dbReference>
<reference evidence="1" key="1">
    <citation type="submission" date="2021-06" db="EMBL/GenBank/DDBJ databases">
        <authorList>
            <person name="Kallberg Y."/>
            <person name="Tangrot J."/>
            <person name="Rosling A."/>
        </authorList>
    </citation>
    <scope>NUCLEOTIDE SEQUENCE</scope>
    <source>
        <strain evidence="1">MA453B</strain>
    </source>
</reference>
<evidence type="ECO:0000313" key="2">
    <source>
        <dbReference type="Proteomes" id="UP000789405"/>
    </source>
</evidence>
<organism evidence="1 2">
    <name type="scientific">Dentiscutata erythropus</name>
    <dbReference type="NCBI Taxonomy" id="1348616"/>
    <lineage>
        <taxon>Eukaryota</taxon>
        <taxon>Fungi</taxon>
        <taxon>Fungi incertae sedis</taxon>
        <taxon>Mucoromycota</taxon>
        <taxon>Glomeromycotina</taxon>
        <taxon>Glomeromycetes</taxon>
        <taxon>Diversisporales</taxon>
        <taxon>Gigasporaceae</taxon>
        <taxon>Dentiscutata</taxon>
    </lineage>
</organism>
<dbReference type="Proteomes" id="UP000789405">
    <property type="component" value="Unassembled WGS sequence"/>
</dbReference>
<feature type="non-terminal residue" evidence="1">
    <location>
        <position position="1"/>
    </location>
</feature>
<comment type="caution">
    <text evidence="1">The sequence shown here is derived from an EMBL/GenBank/DDBJ whole genome shotgun (WGS) entry which is preliminary data.</text>
</comment>
<sequence>SQLSFSLNNLAKDPMNYVSIDQTPNMKYYKWCTTTTFILHLNIHQQSSVSVGKVIRIYSRHDK</sequence>
<keyword evidence="2" id="KW-1185">Reference proteome</keyword>
<dbReference type="AlphaFoldDB" id="A0A9N9PC36"/>
<accession>A0A9N9PC36</accession>